<dbReference type="EMBL" id="FO082270">
    <property type="protein sequence ID" value="CCO66764.1"/>
    <property type="molecule type" value="Genomic_DNA"/>
</dbReference>
<dbReference type="GO" id="GO:0006572">
    <property type="term" value="P:L-tyrosine catabolic process"/>
    <property type="evidence" value="ECO:0007669"/>
    <property type="project" value="UniProtKB-KW"/>
</dbReference>
<keyword evidence="5" id="KW-0479">Metal-binding</keyword>
<accession>K8FIF6</accession>
<dbReference type="KEGG" id="bpg:Bathy09g04050"/>
<dbReference type="PANTHER" id="PTHR11959:SF1">
    <property type="entry name" value="4-HYDROXYPHENYLPYRUVATE DIOXYGENASE"/>
    <property type="match status" value="1"/>
</dbReference>
<evidence type="ECO:0000256" key="7">
    <source>
        <dbReference type="ARBA" id="ARBA00022878"/>
    </source>
</evidence>
<evidence type="ECO:0000256" key="4">
    <source>
        <dbReference type="ARBA" id="ARBA00013222"/>
    </source>
</evidence>
<reference evidence="12 13" key="1">
    <citation type="submission" date="2011-10" db="EMBL/GenBank/DDBJ databases">
        <authorList>
            <person name="Genoscope - CEA"/>
        </authorList>
    </citation>
    <scope>NUCLEOTIDE SEQUENCE [LARGE SCALE GENOMIC DNA]</scope>
    <source>
        <strain evidence="12 13">RCC 1105</strain>
    </source>
</reference>
<dbReference type="Pfam" id="PF00903">
    <property type="entry name" value="Glyoxalase"/>
    <property type="match status" value="1"/>
</dbReference>
<keyword evidence="12" id="KW-0223">Dioxygenase</keyword>
<dbReference type="STRING" id="41875.K8FIF6"/>
<name>K8FIF6_9CHLO</name>
<comment type="cofactor">
    <cofactor evidence="1">
        <name>Fe cation</name>
        <dbReference type="ChEBI" id="CHEBI:24875"/>
    </cofactor>
</comment>
<dbReference type="InterPro" id="IPR041735">
    <property type="entry name" value="4OHPhenylPyrv_dOase_C"/>
</dbReference>
<dbReference type="EC" id="1.13.11.27" evidence="4"/>
<dbReference type="FunFam" id="3.10.180.10:FF:000013">
    <property type="entry name" value="4-hydroxyphenylpyruvate dioxygenase"/>
    <property type="match status" value="1"/>
</dbReference>
<evidence type="ECO:0000256" key="9">
    <source>
        <dbReference type="ARBA" id="ARBA00023232"/>
    </source>
</evidence>
<dbReference type="PANTHER" id="PTHR11959">
    <property type="entry name" value="4-HYDROXYPHENYLPYRUVATE DIOXYGENASE"/>
    <property type="match status" value="1"/>
</dbReference>
<dbReference type="GeneID" id="19013912"/>
<dbReference type="NCBIfam" id="TIGR01263">
    <property type="entry name" value="4HPPD"/>
    <property type="match status" value="1"/>
</dbReference>
<comment type="pathway">
    <text evidence="2">Amino-acid degradation; L-phenylalanine degradation; acetoacetate and fumarate from L-phenylalanine: step 3/6.</text>
</comment>
<keyword evidence="10" id="KW-0175">Coiled coil</keyword>
<protein>
    <recommendedName>
        <fullName evidence="4">4-hydroxyphenylpyruvate dioxygenase</fullName>
        <ecNumber evidence="4">1.13.11.27</ecNumber>
    </recommendedName>
</protein>
<feature type="coiled-coil region" evidence="10">
    <location>
        <begin position="439"/>
        <end position="466"/>
    </location>
</feature>
<evidence type="ECO:0000256" key="2">
    <source>
        <dbReference type="ARBA" id="ARBA00005162"/>
    </source>
</evidence>
<organism evidence="12 13">
    <name type="scientific">Bathycoccus prasinos</name>
    <dbReference type="NCBI Taxonomy" id="41875"/>
    <lineage>
        <taxon>Eukaryota</taxon>
        <taxon>Viridiplantae</taxon>
        <taxon>Chlorophyta</taxon>
        <taxon>Mamiellophyceae</taxon>
        <taxon>Mamiellales</taxon>
        <taxon>Bathycoccaceae</taxon>
        <taxon>Bathycoccus</taxon>
    </lineage>
</organism>
<dbReference type="GO" id="GO:0046872">
    <property type="term" value="F:metal ion binding"/>
    <property type="evidence" value="ECO:0007669"/>
    <property type="project" value="UniProtKB-KW"/>
</dbReference>
<feature type="domain" description="VOC" evidence="11">
    <location>
        <begin position="36"/>
        <end position="199"/>
    </location>
</feature>
<dbReference type="InterPro" id="IPR037523">
    <property type="entry name" value="VOC_core"/>
</dbReference>
<proteinExistence type="inferred from homology"/>
<dbReference type="AlphaFoldDB" id="K8FIF6"/>
<dbReference type="InterPro" id="IPR029068">
    <property type="entry name" value="Glyas_Bleomycin-R_OHBP_Dase"/>
</dbReference>
<comment type="similarity">
    <text evidence="3">Belongs to the 4HPPD family.</text>
</comment>
<keyword evidence="9" id="KW-0585">Phenylalanine catabolism</keyword>
<dbReference type="InterPro" id="IPR005956">
    <property type="entry name" value="4OHPhenylPyrv_dOase"/>
</dbReference>
<dbReference type="PROSITE" id="PS51819">
    <property type="entry name" value="VOC"/>
    <property type="match status" value="2"/>
</dbReference>
<dbReference type="eggNOG" id="KOG0638">
    <property type="taxonomic scope" value="Eukaryota"/>
</dbReference>
<evidence type="ECO:0000256" key="6">
    <source>
        <dbReference type="ARBA" id="ARBA00022737"/>
    </source>
</evidence>
<dbReference type="InterPro" id="IPR041736">
    <property type="entry name" value="4OHPhenylPyrv_dOase_N"/>
</dbReference>
<evidence type="ECO:0000256" key="8">
    <source>
        <dbReference type="ARBA" id="ARBA00023004"/>
    </source>
</evidence>
<evidence type="ECO:0000259" key="11">
    <source>
        <dbReference type="PROSITE" id="PS51819"/>
    </source>
</evidence>
<dbReference type="GO" id="GO:0006559">
    <property type="term" value="P:L-phenylalanine catabolic process"/>
    <property type="evidence" value="ECO:0007669"/>
    <property type="project" value="UniProtKB-KW"/>
</dbReference>
<gene>
    <name evidence="12" type="ORF">Bathy09g04050</name>
</gene>
<dbReference type="CDD" id="cd08342">
    <property type="entry name" value="HPPD_N_like"/>
    <property type="match status" value="1"/>
</dbReference>
<evidence type="ECO:0000256" key="5">
    <source>
        <dbReference type="ARBA" id="ARBA00022723"/>
    </source>
</evidence>
<dbReference type="InterPro" id="IPR004360">
    <property type="entry name" value="Glyas_Fos-R_dOase_dom"/>
</dbReference>
<evidence type="ECO:0000256" key="1">
    <source>
        <dbReference type="ARBA" id="ARBA00001962"/>
    </source>
</evidence>
<keyword evidence="8" id="KW-0408">Iron</keyword>
<evidence type="ECO:0000313" key="13">
    <source>
        <dbReference type="Proteomes" id="UP000198341"/>
    </source>
</evidence>
<evidence type="ECO:0000256" key="3">
    <source>
        <dbReference type="ARBA" id="ARBA00005877"/>
    </source>
</evidence>
<dbReference type="Gene3D" id="3.10.180.10">
    <property type="entry name" value="2,3-Dihydroxybiphenyl 1,2-Dioxygenase, domain 1"/>
    <property type="match status" value="2"/>
</dbReference>
<feature type="domain" description="VOC" evidence="11">
    <location>
        <begin position="238"/>
        <end position="399"/>
    </location>
</feature>
<dbReference type="OrthoDB" id="414569at2759"/>
<keyword evidence="6" id="KW-0677">Repeat</keyword>
<dbReference type="Proteomes" id="UP000198341">
    <property type="component" value="Chromosome 9"/>
</dbReference>
<keyword evidence="7" id="KW-0828">Tyrosine catabolism</keyword>
<evidence type="ECO:0000256" key="10">
    <source>
        <dbReference type="SAM" id="Coils"/>
    </source>
</evidence>
<sequence>MTTTKTVPNQQKKRKLVGYSNFKRANPRSDLFPVTRFHSIEFFCQDAKTTANRFAIALGMNVIGLSDQTTTGNVIYNSYAMKSNELVFVFTAPVMTEEKGYGRDLEGEKEEKNVSDDETTKAIEEEKALAKQFVEKHGLAVKRVCVRVNDCKEAYAVSTKNGGVSVRAPRTLRNRKDGREATVAEVALYGDVELRFVEDATTHLDDDETYRYLDYDAVEQEQEEQSCKSEKRNYGLKRLDHCVGNVSDLIETVEYIEKMLGFHEFAEFVAADVGTVDSGLNSMVLANNDEFVLLPVNEPTFGTRRKSQIQTYLEANNGAGVQHLALKTDDIIHTVTEMKKYSGMFGGFDFQPPASEKYYQNLKAKVGDALSDETLKECERLGLLVDKDDQGVLIQIFTKPLTDRPTIFIEIIQRIGCEYPKEEKKEQAAGCGGFGKGNFAELFKSIENYEKSLEEAKNQAPTVAGK</sequence>
<dbReference type="RefSeq" id="XP_007511204.1">
    <property type="nucleotide sequence ID" value="XM_007511142.1"/>
</dbReference>
<dbReference type="GO" id="GO:0003868">
    <property type="term" value="F:4-hydroxyphenylpyruvate dioxygenase activity"/>
    <property type="evidence" value="ECO:0007669"/>
    <property type="project" value="UniProtKB-EC"/>
</dbReference>
<dbReference type="SUPFAM" id="SSF54593">
    <property type="entry name" value="Glyoxalase/Bleomycin resistance protein/Dihydroxybiphenyl dioxygenase"/>
    <property type="match status" value="1"/>
</dbReference>
<evidence type="ECO:0000313" key="12">
    <source>
        <dbReference type="EMBL" id="CCO66764.1"/>
    </source>
</evidence>
<dbReference type="CDD" id="cd07250">
    <property type="entry name" value="HPPD_C_like"/>
    <property type="match status" value="1"/>
</dbReference>
<keyword evidence="12" id="KW-0560">Oxidoreductase</keyword>
<keyword evidence="13" id="KW-1185">Reference proteome</keyword>